<dbReference type="InterPro" id="IPR029060">
    <property type="entry name" value="PIN-like_dom_sf"/>
</dbReference>
<dbReference type="STRING" id="1797714.A3D04_04295"/>
<protein>
    <recommendedName>
        <fullName evidence="8">PIN domain-containing protein</fullName>
    </recommendedName>
</protein>
<dbReference type="SUPFAM" id="SSF88723">
    <property type="entry name" value="PIN domain-like"/>
    <property type="match status" value="1"/>
</dbReference>
<dbReference type="Proteomes" id="UP000177369">
    <property type="component" value="Unassembled WGS sequence"/>
</dbReference>
<comment type="cofactor">
    <cofactor evidence="1">
        <name>Mg(2+)</name>
        <dbReference type="ChEBI" id="CHEBI:18420"/>
    </cofactor>
</comment>
<name>A0A1F5GA75_9BACT</name>
<evidence type="ECO:0000256" key="3">
    <source>
        <dbReference type="ARBA" id="ARBA00022722"/>
    </source>
</evidence>
<reference evidence="9 10" key="1">
    <citation type="journal article" date="2016" name="Nat. Commun.">
        <title>Thousands of microbial genomes shed light on interconnected biogeochemical processes in an aquifer system.</title>
        <authorList>
            <person name="Anantharaman K."/>
            <person name="Brown C.T."/>
            <person name="Hug L.A."/>
            <person name="Sharon I."/>
            <person name="Castelle C.J."/>
            <person name="Probst A.J."/>
            <person name="Thomas B.C."/>
            <person name="Singh A."/>
            <person name="Wilkins M.J."/>
            <person name="Karaoz U."/>
            <person name="Brodie E.L."/>
            <person name="Williams K.H."/>
            <person name="Hubbard S.S."/>
            <person name="Banfield J.F."/>
        </authorList>
    </citation>
    <scope>NUCLEOTIDE SEQUENCE [LARGE SCALE GENOMIC DNA]</scope>
</reference>
<dbReference type="GO" id="GO:0004518">
    <property type="term" value="F:nuclease activity"/>
    <property type="evidence" value="ECO:0007669"/>
    <property type="project" value="UniProtKB-KW"/>
</dbReference>
<evidence type="ECO:0000259" key="8">
    <source>
        <dbReference type="Pfam" id="PF01850"/>
    </source>
</evidence>
<keyword evidence="6" id="KW-0460">Magnesium</keyword>
<dbReference type="AlphaFoldDB" id="A0A1F5GA75"/>
<gene>
    <name evidence="9" type="ORF">A3D04_04295</name>
</gene>
<comment type="caution">
    <text evidence="9">The sequence shown here is derived from an EMBL/GenBank/DDBJ whole genome shotgun (WGS) entry which is preliminary data.</text>
</comment>
<evidence type="ECO:0000313" key="9">
    <source>
        <dbReference type="EMBL" id="OGD88749.1"/>
    </source>
</evidence>
<dbReference type="Pfam" id="PF01850">
    <property type="entry name" value="PIN"/>
    <property type="match status" value="1"/>
</dbReference>
<keyword evidence="4" id="KW-0479">Metal-binding</keyword>
<sequence length="121" mass="13978">MDKYLVDSDVIIWFLKSREKEVRLVENLSKIGNLYCSVITISEVRAGLTKQPEKVVKQLKNIFFPLDATFEIAEKAGAFKQKYRLDIADMLIAATAANFHLTLITYNKRHFPMPEVKLYSH</sequence>
<dbReference type="InterPro" id="IPR050556">
    <property type="entry name" value="Type_II_TA_system_RNase"/>
</dbReference>
<dbReference type="EMBL" id="MFBD01000018">
    <property type="protein sequence ID" value="OGD88749.1"/>
    <property type="molecule type" value="Genomic_DNA"/>
</dbReference>
<keyword evidence="3" id="KW-0540">Nuclease</keyword>
<evidence type="ECO:0000256" key="1">
    <source>
        <dbReference type="ARBA" id="ARBA00001946"/>
    </source>
</evidence>
<dbReference type="InterPro" id="IPR002716">
    <property type="entry name" value="PIN_dom"/>
</dbReference>
<evidence type="ECO:0000313" key="10">
    <source>
        <dbReference type="Proteomes" id="UP000177369"/>
    </source>
</evidence>
<evidence type="ECO:0000256" key="7">
    <source>
        <dbReference type="ARBA" id="ARBA00038093"/>
    </source>
</evidence>
<dbReference type="PANTHER" id="PTHR33653:SF1">
    <property type="entry name" value="RIBONUCLEASE VAPC2"/>
    <property type="match status" value="1"/>
</dbReference>
<dbReference type="Gene3D" id="3.40.50.1010">
    <property type="entry name" value="5'-nuclease"/>
    <property type="match status" value="1"/>
</dbReference>
<accession>A0A1F5GA75</accession>
<evidence type="ECO:0000256" key="6">
    <source>
        <dbReference type="ARBA" id="ARBA00022842"/>
    </source>
</evidence>
<evidence type="ECO:0000256" key="2">
    <source>
        <dbReference type="ARBA" id="ARBA00022649"/>
    </source>
</evidence>
<keyword evidence="5" id="KW-0378">Hydrolase</keyword>
<feature type="domain" description="PIN" evidence="8">
    <location>
        <begin position="4"/>
        <end position="109"/>
    </location>
</feature>
<keyword evidence="2" id="KW-1277">Toxin-antitoxin system</keyword>
<dbReference type="GO" id="GO:0016787">
    <property type="term" value="F:hydrolase activity"/>
    <property type="evidence" value="ECO:0007669"/>
    <property type="project" value="UniProtKB-KW"/>
</dbReference>
<dbReference type="GO" id="GO:0046872">
    <property type="term" value="F:metal ion binding"/>
    <property type="evidence" value="ECO:0007669"/>
    <property type="project" value="UniProtKB-KW"/>
</dbReference>
<proteinExistence type="inferred from homology"/>
<evidence type="ECO:0000256" key="5">
    <source>
        <dbReference type="ARBA" id="ARBA00022801"/>
    </source>
</evidence>
<dbReference type="CDD" id="cd18741">
    <property type="entry name" value="PIN_VapC4-5_FitB-like"/>
    <property type="match status" value="1"/>
</dbReference>
<evidence type="ECO:0000256" key="4">
    <source>
        <dbReference type="ARBA" id="ARBA00022723"/>
    </source>
</evidence>
<comment type="similarity">
    <text evidence="7">Belongs to the PINc/VapC protein family.</text>
</comment>
<dbReference type="PANTHER" id="PTHR33653">
    <property type="entry name" value="RIBONUCLEASE VAPC2"/>
    <property type="match status" value="1"/>
</dbReference>
<organism evidence="9 10">
    <name type="scientific">Candidatus Curtissbacteria bacterium RIFCSPHIGHO2_02_FULL_40_16b</name>
    <dbReference type="NCBI Taxonomy" id="1797714"/>
    <lineage>
        <taxon>Bacteria</taxon>
        <taxon>Candidatus Curtissiibacteriota</taxon>
    </lineage>
</organism>